<keyword evidence="2" id="KW-0808">Transferase</keyword>
<sequence length="202" mass="21441">PGPVTSPRFPSARGQRTPYRRVPAHLRARWEALLGSPVVHARTQTGGFSPGVAARLELADGSRRFLKAVSAEVNPDSPEFYRREATVAAALPRGLSAPRFLWVDEAPAWVALAFEEVEGLPPPDPLASFRAPPRLVRDRADEQGGDPLPPGPPHLRAVARTGAKELAGRTTGEGHPTGEDPLRPLGTGPSFRTGPPGIAVGT</sequence>
<evidence type="ECO:0000256" key="1">
    <source>
        <dbReference type="SAM" id="MobiDB-lite"/>
    </source>
</evidence>
<protein>
    <submittedName>
        <fullName evidence="2">Aminoglycoside phosphotransferase</fullName>
    </submittedName>
</protein>
<comment type="caution">
    <text evidence="2">The sequence shown here is derived from an EMBL/GenBank/DDBJ whole genome shotgun (WGS) entry which is preliminary data.</text>
</comment>
<accession>T1CUS3</accession>
<reference evidence="2" key="1">
    <citation type="submission" date="2013-08" db="EMBL/GenBank/DDBJ databases">
        <authorList>
            <person name="Mendez C."/>
            <person name="Richter M."/>
            <person name="Ferrer M."/>
            <person name="Sanchez J."/>
        </authorList>
    </citation>
    <scope>NUCLEOTIDE SEQUENCE</scope>
</reference>
<feature type="region of interest" description="Disordered" evidence="1">
    <location>
        <begin position="138"/>
        <end position="202"/>
    </location>
</feature>
<dbReference type="GO" id="GO:0016740">
    <property type="term" value="F:transferase activity"/>
    <property type="evidence" value="ECO:0007669"/>
    <property type="project" value="UniProtKB-KW"/>
</dbReference>
<proteinExistence type="predicted"/>
<feature type="non-terminal residue" evidence="2">
    <location>
        <position position="202"/>
    </location>
</feature>
<gene>
    <name evidence="2" type="ORF">B1B_03162</name>
</gene>
<dbReference type="Gene3D" id="3.30.200.20">
    <property type="entry name" value="Phosphorylase Kinase, domain 1"/>
    <property type="match status" value="1"/>
</dbReference>
<dbReference type="InterPro" id="IPR011009">
    <property type="entry name" value="Kinase-like_dom_sf"/>
</dbReference>
<name>T1CUS3_9ZZZZ</name>
<reference evidence="2" key="2">
    <citation type="journal article" date="2014" name="ISME J.">
        <title>Microbial stratification in low pH oxic and suboxic macroscopic growths along an acid mine drainage.</title>
        <authorList>
            <person name="Mendez-Garcia C."/>
            <person name="Mesa V."/>
            <person name="Sprenger R.R."/>
            <person name="Richter M."/>
            <person name="Diez M.S."/>
            <person name="Solano J."/>
            <person name="Bargiela R."/>
            <person name="Golyshina O.V."/>
            <person name="Manteca A."/>
            <person name="Ramos J.L."/>
            <person name="Gallego J.R."/>
            <person name="Llorente I."/>
            <person name="Martins Dos Santos V.A."/>
            <person name="Jensen O.N."/>
            <person name="Pelaez A.I."/>
            <person name="Sanchez J."/>
            <person name="Ferrer M."/>
        </authorList>
    </citation>
    <scope>NUCLEOTIDE SEQUENCE</scope>
</reference>
<dbReference type="AlphaFoldDB" id="T1CUS3"/>
<feature type="non-terminal residue" evidence="2">
    <location>
        <position position="1"/>
    </location>
</feature>
<evidence type="ECO:0000313" key="2">
    <source>
        <dbReference type="EMBL" id="EQD73555.1"/>
    </source>
</evidence>
<dbReference type="EMBL" id="AUZY01001920">
    <property type="protein sequence ID" value="EQD73555.1"/>
    <property type="molecule type" value="Genomic_DNA"/>
</dbReference>
<dbReference type="SUPFAM" id="SSF56112">
    <property type="entry name" value="Protein kinase-like (PK-like)"/>
    <property type="match status" value="1"/>
</dbReference>
<organism evidence="2">
    <name type="scientific">mine drainage metagenome</name>
    <dbReference type="NCBI Taxonomy" id="410659"/>
    <lineage>
        <taxon>unclassified sequences</taxon>
        <taxon>metagenomes</taxon>
        <taxon>ecological metagenomes</taxon>
    </lineage>
</organism>